<feature type="compositionally biased region" description="Basic and acidic residues" evidence="2">
    <location>
        <begin position="172"/>
        <end position="185"/>
    </location>
</feature>
<dbReference type="InterPro" id="IPR035441">
    <property type="entry name" value="TFIIS/LEDGF_dom_sf"/>
</dbReference>
<organism evidence="4 5">
    <name type="scientific">Olea europaea subsp. europaea</name>
    <dbReference type="NCBI Taxonomy" id="158383"/>
    <lineage>
        <taxon>Eukaryota</taxon>
        <taxon>Viridiplantae</taxon>
        <taxon>Streptophyta</taxon>
        <taxon>Embryophyta</taxon>
        <taxon>Tracheophyta</taxon>
        <taxon>Spermatophyta</taxon>
        <taxon>Magnoliopsida</taxon>
        <taxon>eudicotyledons</taxon>
        <taxon>Gunneridae</taxon>
        <taxon>Pentapetalae</taxon>
        <taxon>asterids</taxon>
        <taxon>lamiids</taxon>
        <taxon>Lamiales</taxon>
        <taxon>Oleaceae</taxon>
        <taxon>Oleeae</taxon>
        <taxon>Olea</taxon>
    </lineage>
</organism>
<feature type="region of interest" description="Disordered" evidence="2">
    <location>
        <begin position="931"/>
        <end position="974"/>
    </location>
</feature>
<feature type="compositionally biased region" description="Polar residues" evidence="2">
    <location>
        <begin position="501"/>
        <end position="515"/>
    </location>
</feature>
<feature type="compositionally biased region" description="Low complexity" evidence="2">
    <location>
        <begin position="932"/>
        <end position="946"/>
    </location>
</feature>
<dbReference type="PANTHER" id="PTHR47292">
    <property type="entry name" value="TRANSCRIPTION ELONGATION FACTOR (TFIIS) FAMILY PROTEIN-RELATED"/>
    <property type="match status" value="1"/>
</dbReference>
<accession>A0A8S0TLH7</accession>
<dbReference type="OrthoDB" id="1595674at2759"/>
<feature type="compositionally biased region" description="Basic and acidic residues" evidence="2">
    <location>
        <begin position="421"/>
        <end position="432"/>
    </location>
</feature>
<comment type="subcellular location">
    <subcellularLocation>
        <location evidence="1">Nucleus</location>
    </subcellularLocation>
</comment>
<feature type="compositionally biased region" description="Basic and acidic residues" evidence="2">
    <location>
        <begin position="948"/>
        <end position="964"/>
    </location>
</feature>
<sequence length="974" mass="106124">MLEDFFTLTEMTNGLTAPIRVRELLALMGKEREYIAKNVGDATRQWSAVAKTIAATENKDCLDLFVQLDGLQLMDIWLKDAQKFSNDTNDSSVEESISRLLGALEKLHVDDVKLVSCGIWTTVEDLIGHNSPMVQLRAKTLFETWKKDRCNRASSQNIKTVGESTDGEIRVSVDFKRDSGHKESSLGDAPLSRESSDEEKHKKSTRDDPLPSASFDALQANKVEDALASEMPLGQPTSSDTPLDRVVSPSYSKAANENVSDTIDPRCISKGSTSTESFSFRGDGRTDFQESEFACEVKQPSSICSSPEKLCTIEESNLLENGAFPSHPGAAIGLNPVTEPSLKKLADASDTDSCQKGTSFDDLKTIDSVAGTVDGGGCANKHRIKEGGNCASDNDERSQENTKDSRTFLSRTEDAIGVDEPDQHVTGQRDDGLANDYNFVKHEMDRDPDEIDKKSDIELDYGIVDPPELARRVAIDVKREVDFREHSFSSHEKAREEEIQQPDSPDTVSRIQSHASEGPHKEEETDPAQPAEESPIREESELDADEKNGTQDTETSLVTEGASKEVNTEKGLCNFDLNLELCSEDTYSAGNQNSTPVSVVSASRVTANMGLSVAPLHFEGNLGWKGSAATSAFHPESPRHIHVGDKGKQPQECFDIDLNVAEIEDSKGNLLPDKQGSIYSALPSRESLVEASSISEHLELDLNRASADGDVPSDWRSGEQLFPFRNGHHSQSHSSSSSSKQPSLRNFDLNDQPAFLNNSLDHSYCSKSPNYLNAFGGIKSHDSVISIMGTKVEINHKDFIPEVLPLPDGRTPELALDINLGRTGSVLRSGSVLYDIPTVYSYNGHAPGPTMPFTSTVYGPGVPNPYMADSREGYVVPQIVSSASALRPAFLNMAGSTSLTGGGSSRNSFDLNSGLTLEGGSRDPAGLIQFFSSGQSSSNSQPTISSVGEKRKDPEPETWCEHKPPFKHHTPPWK</sequence>
<keyword evidence="5" id="KW-1185">Reference proteome</keyword>
<feature type="compositionally biased region" description="Basic and acidic residues" evidence="2">
    <location>
        <begin position="534"/>
        <end position="549"/>
    </location>
</feature>
<dbReference type="InterPro" id="IPR017923">
    <property type="entry name" value="TFIIS_N"/>
</dbReference>
<evidence type="ECO:0000259" key="3">
    <source>
        <dbReference type="PROSITE" id="PS51319"/>
    </source>
</evidence>
<dbReference type="PANTHER" id="PTHR47292:SF1">
    <property type="entry name" value="TRANSCRIPTION ELONGATION FACTOR (TFIIS) FAMILY PROTEIN"/>
    <property type="match status" value="1"/>
</dbReference>
<dbReference type="Pfam" id="PF08711">
    <property type="entry name" value="Med26"/>
    <property type="match status" value="1"/>
</dbReference>
<feature type="compositionally biased region" description="Basic and acidic residues" evidence="2">
    <location>
        <begin position="194"/>
        <end position="209"/>
    </location>
</feature>
<dbReference type="AlphaFoldDB" id="A0A8S0TLH7"/>
<feature type="region of interest" description="Disordered" evidence="2">
    <location>
        <begin position="375"/>
        <end position="470"/>
    </location>
</feature>
<gene>
    <name evidence="4" type="ORF">OLEA9_A115029</name>
</gene>
<comment type="caution">
    <text evidence="4">The sequence shown here is derived from an EMBL/GenBank/DDBJ whole genome shotgun (WGS) entry which is preliminary data.</text>
</comment>
<feature type="compositionally biased region" description="Basic and acidic residues" evidence="2">
    <location>
        <begin position="439"/>
        <end position="457"/>
    </location>
</feature>
<feature type="compositionally biased region" description="Basic and acidic residues" evidence="2">
    <location>
        <begin position="394"/>
        <end position="414"/>
    </location>
</feature>
<feature type="compositionally biased region" description="Basic residues" evidence="2">
    <location>
        <begin position="965"/>
        <end position="974"/>
    </location>
</feature>
<dbReference type="Gene3D" id="1.20.930.10">
    <property type="entry name" value="Conserved domain common to transcription factors TFIIS, elongin A, CRSP70"/>
    <property type="match status" value="1"/>
</dbReference>
<dbReference type="EMBL" id="CACTIH010006055">
    <property type="protein sequence ID" value="CAA3003944.1"/>
    <property type="molecule type" value="Genomic_DNA"/>
</dbReference>
<evidence type="ECO:0000256" key="2">
    <source>
        <dbReference type="SAM" id="MobiDB-lite"/>
    </source>
</evidence>
<keyword evidence="1" id="KW-0539">Nucleus</keyword>
<feature type="region of interest" description="Disordered" evidence="2">
    <location>
        <begin position="172"/>
        <end position="213"/>
    </location>
</feature>
<feature type="region of interest" description="Disordered" evidence="2">
    <location>
        <begin position="484"/>
        <end position="563"/>
    </location>
</feature>
<proteinExistence type="predicted"/>
<dbReference type="Proteomes" id="UP000594638">
    <property type="component" value="Unassembled WGS sequence"/>
</dbReference>
<dbReference type="SUPFAM" id="SSF47676">
    <property type="entry name" value="Conserved domain common to transcription factors TFIIS, elongin A, CRSP70"/>
    <property type="match status" value="1"/>
</dbReference>
<feature type="compositionally biased region" description="Basic and acidic residues" evidence="2">
    <location>
        <begin position="484"/>
        <end position="498"/>
    </location>
</feature>
<evidence type="ECO:0000256" key="1">
    <source>
        <dbReference type="PROSITE-ProRule" id="PRU00649"/>
    </source>
</evidence>
<evidence type="ECO:0000313" key="4">
    <source>
        <dbReference type="EMBL" id="CAA3003944.1"/>
    </source>
</evidence>
<dbReference type="GO" id="GO:0005634">
    <property type="term" value="C:nucleus"/>
    <property type="evidence" value="ECO:0007669"/>
    <property type="project" value="UniProtKB-SubCell"/>
</dbReference>
<dbReference type="Gramene" id="OE9A115029T1">
    <property type="protein sequence ID" value="OE9A115029C1"/>
    <property type="gene ID" value="OE9A115029"/>
</dbReference>
<name>A0A8S0TLH7_OLEEU</name>
<reference evidence="4 5" key="1">
    <citation type="submission" date="2019-12" db="EMBL/GenBank/DDBJ databases">
        <authorList>
            <person name="Alioto T."/>
            <person name="Alioto T."/>
            <person name="Gomez Garrido J."/>
        </authorList>
    </citation>
    <scope>NUCLEOTIDE SEQUENCE [LARGE SCALE GENOMIC DNA]</scope>
</reference>
<protein>
    <submittedName>
        <fullName evidence="4">Uncharacterized protein LOC111401269</fullName>
    </submittedName>
</protein>
<feature type="region of interest" description="Disordered" evidence="2">
    <location>
        <begin position="705"/>
        <end position="748"/>
    </location>
</feature>
<dbReference type="PROSITE" id="PS51319">
    <property type="entry name" value="TFIIS_N"/>
    <property type="match status" value="1"/>
</dbReference>
<evidence type="ECO:0000313" key="5">
    <source>
        <dbReference type="Proteomes" id="UP000594638"/>
    </source>
</evidence>
<feature type="domain" description="TFIIS N-terminal" evidence="3">
    <location>
        <begin position="72"/>
        <end position="152"/>
    </location>
</feature>